<dbReference type="EMBL" id="KN847480">
    <property type="protein sequence ID" value="KIX02655.1"/>
    <property type="molecule type" value="Genomic_DNA"/>
</dbReference>
<dbReference type="AlphaFoldDB" id="A0A0D2J199"/>
<dbReference type="STRING" id="1442369.A0A0D2J199"/>
<dbReference type="CDD" id="cd05374">
    <property type="entry name" value="17beta-HSD-like_SDR_c"/>
    <property type="match status" value="1"/>
</dbReference>
<dbReference type="PANTHER" id="PTHR44169">
    <property type="entry name" value="NADPH-DEPENDENT 1-ACYLDIHYDROXYACETONE PHOSPHATE REDUCTASE"/>
    <property type="match status" value="1"/>
</dbReference>
<gene>
    <name evidence="6" type="ORF">Z518_08597</name>
</gene>
<dbReference type="SUPFAM" id="SSF51735">
    <property type="entry name" value="NAD(P)-binding Rossmann-fold domains"/>
    <property type="match status" value="1"/>
</dbReference>
<dbReference type="VEuPathDB" id="FungiDB:Z518_08597"/>
<dbReference type="FunFam" id="3.40.50.720:FF:000261">
    <property type="entry name" value="NADPH-dependent 1-acyldihydroxyacetone phosphate reductase"/>
    <property type="match status" value="1"/>
</dbReference>
<reference evidence="6 7" key="1">
    <citation type="submission" date="2015-01" db="EMBL/GenBank/DDBJ databases">
        <title>The Genome Sequence of Rhinocladiella mackenzie CBS 650.93.</title>
        <authorList>
            <consortium name="The Broad Institute Genomics Platform"/>
            <person name="Cuomo C."/>
            <person name="de Hoog S."/>
            <person name="Gorbushina A."/>
            <person name="Stielow B."/>
            <person name="Teixiera M."/>
            <person name="Abouelleil A."/>
            <person name="Chapman S.B."/>
            <person name="Priest M."/>
            <person name="Young S.K."/>
            <person name="Wortman J."/>
            <person name="Nusbaum C."/>
            <person name="Birren B."/>
        </authorList>
    </citation>
    <scope>NUCLEOTIDE SEQUENCE [LARGE SCALE GENOMIC DNA]</scope>
    <source>
        <strain evidence="6 7">CBS 650.93</strain>
    </source>
</reference>
<dbReference type="Proteomes" id="UP000053617">
    <property type="component" value="Unassembled WGS sequence"/>
</dbReference>
<evidence type="ECO:0000256" key="5">
    <source>
        <dbReference type="SAM" id="Phobius"/>
    </source>
</evidence>
<keyword evidence="3" id="KW-0560">Oxidoreductase</keyword>
<keyword evidence="2" id="KW-0521">NADP</keyword>
<evidence type="ECO:0000256" key="2">
    <source>
        <dbReference type="ARBA" id="ARBA00022857"/>
    </source>
</evidence>
<feature type="transmembrane region" description="Helical" evidence="5">
    <location>
        <begin position="264"/>
        <end position="283"/>
    </location>
</feature>
<dbReference type="Pfam" id="PF00106">
    <property type="entry name" value="adh_short"/>
    <property type="match status" value="1"/>
</dbReference>
<name>A0A0D2J199_9EURO</name>
<evidence type="ECO:0000256" key="4">
    <source>
        <dbReference type="RuleBase" id="RU000363"/>
    </source>
</evidence>
<dbReference type="PRINTS" id="PR00081">
    <property type="entry name" value="GDHRDH"/>
</dbReference>
<dbReference type="GeneID" id="25296668"/>
<dbReference type="InterPro" id="IPR020904">
    <property type="entry name" value="Sc_DH/Rdtase_CS"/>
</dbReference>
<evidence type="ECO:0000313" key="6">
    <source>
        <dbReference type="EMBL" id="KIX02655.1"/>
    </source>
</evidence>
<evidence type="ECO:0000256" key="1">
    <source>
        <dbReference type="ARBA" id="ARBA00006484"/>
    </source>
</evidence>
<dbReference type="InterPro" id="IPR002347">
    <property type="entry name" value="SDR_fam"/>
</dbReference>
<organism evidence="6 7">
    <name type="scientific">Rhinocladiella mackenziei CBS 650.93</name>
    <dbReference type="NCBI Taxonomy" id="1442369"/>
    <lineage>
        <taxon>Eukaryota</taxon>
        <taxon>Fungi</taxon>
        <taxon>Dikarya</taxon>
        <taxon>Ascomycota</taxon>
        <taxon>Pezizomycotina</taxon>
        <taxon>Eurotiomycetes</taxon>
        <taxon>Chaetothyriomycetidae</taxon>
        <taxon>Chaetothyriales</taxon>
        <taxon>Herpotrichiellaceae</taxon>
        <taxon>Rhinocladiella</taxon>
    </lineage>
</organism>
<keyword evidence="5" id="KW-1133">Transmembrane helix</keyword>
<dbReference type="HOGENOM" id="CLU_010194_2_9_1"/>
<dbReference type="GO" id="GO:0005811">
    <property type="term" value="C:lipid droplet"/>
    <property type="evidence" value="ECO:0007669"/>
    <property type="project" value="TreeGrafter"/>
</dbReference>
<feature type="transmembrane region" description="Helical" evidence="5">
    <location>
        <begin position="135"/>
        <end position="153"/>
    </location>
</feature>
<protein>
    <submittedName>
        <fullName evidence="6">Uncharacterized protein</fullName>
    </submittedName>
</protein>
<dbReference type="GO" id="GO:0006654">
    <property type="term" value="P:phosphatidic acid biosynthetic process"/>
    <property type="evidence" value="ECO:0007669"/>
    <property type="project" value="TreeGrafter"/>
</dbReference>
<evidence type="ECO:0000256" key="3">
    <source>
        <dbReference type="ARBA" id="ARBA00023002"/>
    </source>
</evidence>
<proteinExistence type="inferred from homology"/>
<dbReference type="PRINTS" id="PR00080">
    <property type="entry name" value="SDRFAMILY"/>
</dbReference>
<dbReference type="GO" id="GO:0005783">
    <property type="term" value="C:endoplasmic reticulum"/>
    <property type="evidence" value="ECO:0007669"/>
    <property type="project" value="TreeGrafter"/>
</dbReference>
<keyword evidence="7" id="KW-1185">Reference proteome</keyword>
<evidence type="ECO:0000313" key="7">
    <source>
        <dbReference type="Proteomes" id="UP000053617"/>
    </source>
</evidence>
<accession>A0A0D2J199</accession>
<comment type="similarity">
    <text evidence="1 4">Belongs to the short-chain dehydrogenases/reductases (SDR) family.</text>
</comment>
<keyword evidence="5" id="KW-0472">Membrane</keyword>
<dbReference type="RefSeq" id="XP_013269791.1">
    <property type="nucleotide sequence ID" value="XM_013414337.1"/>
</dbReference>
<dbReference type="GO" id="GO:0000140">
    <property type="term" value="F:acylglycerone-phosphate reductase (NADP+) activity"/>
    <property type="evidence" value="ECO:0007669"/>
    <property type="project" value="TreeGrafter"/>
</dbReference>
<dbReference type="Gene3D" id="3.40.50.720">
    <property type="entry name" value="NAD(P)-binding Rossmann-like Domain"/>
    <property type="match status" value="1"/>
</dbReference>
<keyword evidence="5" id="KW-0812">Transmembrane</keyword>
<dbReference type="GO" id="GO:0019433">
    <property type="term" value="P:triglyceride catabolic process"/>
    <property type="evidence" value="ECO:0007669"/>
    <property type="project" value="TreeGrafter"/>
</dbReference>
<dbReference type="PANTHER" id="PTHR44169:SF15">
    <property type="entry name" value="CHAIN DEHYDROGENASE_REDUCTASE (AYR1), PUTATIVE (AFU_ORTHOLOGUE AFUA_4G04530)-RELATED"/>
    <property type="match status" value="1"/>
</dbReference>
<sequence>MSAKDERKTALITGCASGGIGHALALALHARGLRVFATARSTEQLTTLSEKGIETLPLVVDNDESILACRASIEKLTAGRGLDYLINNAGVSYIMPALDINIEDAKKIFDVNLFAIMRLCQVFFSPLLVQAKGTIVMIGSVAGVVPYVFGAGYNASKAALRAYADTLRVEVAPFGVKVITVVTGGVKSRIADHKARVLPENSWYAPAEEGYIRRQTHSQEGAMPNEAYAESVVRQILPGAGPWPWRWLLSDARKRWIWEGHKSWVVYYLFGGYTWNGIFDWYFTRLFQLWKLKGKGKST</sequence>
<dbReference type="OrthoDB" id="2102561at2759"/>
<dbReference type="GO" id="GO:0004806">
    <property type="term" value="F:triacylglycerol lipase activity"/>
    <property type="evidence" value="ECO:0007669"/>
    <property type="project" value="TreeGrafter"/>
</dbReference>
<dbReference type="InterPro" id="IPR036291">
    <property type="entry name" value="NAD(P)-bd_dom_sf"/>
</dbReference>
<dbReference type="PROSITE" id="PS00061">
    <property type="entry name" value="ADH_SHORT"/>
    <property type="match status" value="1"/>
</dbReference>